<dbReference type="InterPro" id="IPR014550">
    <property type="entry name" value="UCP028704_OpgC"/>
</dbReference>
<feature type="transmembrane region" description="Helical" evidence="1">
    <location>
        <begin position="256"/>
        <end position="275"/>
    </location>
</feature>
<dbReference type="Pfam" id="PF10129">
    <property type="entry name" value="OpgC_C"/>
    <property type="match status" value="1"/>
</dbReference>
<dbReference type="PANTHER" id="PTHR38592:SF3">
    <property type="entry name" value="BLL4819 PROTEIN"/>
    <property type="match status" value="1"/>
</dbReference>
<keyword evidence="1" id="KW-1133">Transmembrane helix</keyword>
<proteinExistence type="predicted"/>
<organism evidence="2 3">
    <name type="scientific">Franconibacter pulveris</name>
    <dbReference type="NCBI Taxonomy" id="435910"/>
    <lineage>
        <taxon>Bacteria</taxon>
        <taxon>Pseudomonadati</taxon>
        <taxon>Pseudomonadota</taxon>
        <taxon>Gammaproteobacteria</taxon>
        <taxon>Enterobacterales</taxon>
        <taxon>Enterobacteriaceae</taxon>
        <taxon>Franconibacter</taxon>
    </lineage>
</organism>
<gene>
    <name evidence="2" type="ORF">ACH50_02970</name>
</gene>
<feature type="transmembrane region" description="Helical" evidence="1">
    <location>
        <begin position="377"/>
        <end position="396"/>
    </location>
</feature>
<reference evidence="2 3" key="1">
    <citation type="submission" date="2015-06" db="EMBL/GenBank/DDBJ databases">
        <title>Genome sequencing of Cronobacter sp. strain DJ34 isolated from petroleum contaminated sludge of Duliajan Oil Fields, Assam, India.</title>
        <authorList>
            <person name="Pal S."/>
            <person name="Banerjee T.D."/>
            <person name="Roy A."/>
            <person name="Sar P."/>
            <person name="Kazy S.K."/>
        </authorList>
    </citation>
    <scope>NUCLEOTIDE SEQUENCE [LARGE SCALE GENOMIC DNA]</scope>
    <source>
        <strain evidence="2 3">DJ34</strain>
    </source>
</reference>
<dbReference type="PANTHER" id="PTHR38592">
    <property type="entry name" value="BLL4819 PROTEIN"/>
    <property type="match status" value="1"/>
</dbReference>
<name>A0A0J8VSC9_9ENTR</name>
<keyword evidence="3" id="KW-1185">Reference proteome</keyword>
<feature type="transmembrane region" description="Helical" evidence="1">
    <location>
        <begin position="104"/>
        <end position="122"/>
    </location>
</feature>
<evidence type="ECO:0000313" key="3">
    <source>
        <dbReference type="Proteomes" id="UP000037315"/>
    </source>
</evidence>
<dbReference type="PATRIC" id="fig|1656095.3.peg.381"/>
<dbReference type="OrthoDB" id="9775975at2"/>
<sequence>MSISQTAPSPAKERLMKSAAWRYSLADKRDLRIDFMRGIALVMMVVAHTEVMSVFNIFTWERFGLTTGAEGFVILSGFMLGMLNRQRLQKAYLLTVSWGLWQRAWKIYQVNIIIILSIYLLSHLPFINTFEVTHFTDRYSGTAWALFPTTPQIKETWFNIVLYLQIGPHQTQILGLYICLLLVSPLFLWLLIKRKAAWLLAGSLAVYCLWQRLPVRVTVSEFEFAFPLLAWQFIYVIGMTCGWYKQELLSLARTPPGKITVGVLVVIALALAFVAQNHTNPFMPPALLMHVISPADFNAFYHTWAAKNGLGPVRVLNDISLMVAVYLLLTYCWTPLWRAAGWFFIPLGQHSLYTFILHVYVVLAVSQVVTFDLWREAWFTNTLVHAVALGVLWLMAKYDVGARWIPN</sequence>
<dbReference type="Proteomes" id="UP000037315">
    <property type="component" value="Unassembled WGS sequence"/>
</dbReference>
<keyword evidence="1" id="KW-0472">Membrane</keyword>
<feature type="transmembrane region" description="Helical" evidence="1">
    <location>
        <begin position="64"/>
        <end position="83"/>
    </location>
</feature>
<feature type="transmembrane region" description="Helical" evidence="1">
    <location>
        <begin position="38"/>
        <end position="58"/>
    </location>
</feature>
<feature type="transmembrane region" description="Helical" evidence="1">
    <location>
        <begin position="319"/>
        <end position="340"/>
    </location>
</feature>
<feature type="transmembrane region" description="Helical" evidence="1">
    <location>
        <begin position="225"/>
        <end position="244"/>
    </location>
</feature>
<dbReference type="AlphaFoldDB" id="A0A0J8VSC9"/>
<feature type="transmembrane region" description="Helical" evidence="1">
    <location>
        <begin position="352"/>
        <end position="371"/>
    </location>
</feature>
<evidence type="ECO:0000313" key="2">
    <source>
        <dbReference type="EMBL" id="KMV36388.1"/>
    </source>
</evidence>
<keyword evidence="1" id="KW-0812">Transmembrane</keyword>
<feature type="transmembrane region" description="Helical" evidence="1">
    <location>
        <begin position="173"/>
        <end position="191"/>
    </location>
</feature>
<comment type="caution">
    <text evidence="2">The sequence shown here is derived from an EMBL/GenBank/DDBJ whole genome shotgun (WGS) entry which is preliminary data.</text>
</comment>
<evidence type="ECO:0000256" key="1">
    <source>
        <dbReference type="SAM" id="Phobius"/>
    </source>
</evidence>
<protein>
    <submittedName>
        <fullName evidence="2">OpgC protein</fullName>
    </submittedName>
</protein>
<accession>A0A0J8VSC9</accession>
<dbReference type="EMBL" id="LFEJ01000003">
    <property type="protein sequence ID" value="KMV36388.1"/>
    <property type="molecule type" value="Genomic_DNA"/>
</dbReference>
<dbReference type="STRING" id="1121863.GCA_000621185_00738"/>